<evidence type="ECO:0000313" key="3">
    <source>
        <dbReference type="EMBL" id="MFC6239370.1"/>
    </source>
</evidence>
<evidence type="ECO:0008006" key="5">
    <source>
        <dbReference type="Google" id="ProtNLM"/>
    </source>
</evidence>
<dbReference type="InterPro" id="IPR015421">
    <property type="entry name" value="PyrdxlP-dep_Trfase_major"/>
</dbReference>
<organism evidence="3 4">
    <name type="scientific">Longivirga aurantiaca</name>
    <dbReference type="NCBI Taxonomy" id="1837743"/>
    <lineage>
        <taxon>Bacteria</taxon>
        <taxon>Bacillati</taxon>
        <taxon>Actinomycetota</taxon>
        <taxon>Actinomycetes</taxon>
        <taxon>Sporichthyales</taxon>
        <taxon>Sporichthyaceae</taxon>
        <taxon>Longivirga</taxon>
    </lineage>
</organism>
<evidence type="ECO:0000256" key="1">
    <source>
        <dbReference type="ARBA" id="ARBA00001933"/>
    </source>
</evidence>
<dbReference type="RefSeq" id="WP_386768610.1">
    <property type="nucleotide sequence ID" value="NZ_JBHSTI010000021.1"/>
</dbReference>
<evidence type="ECO:0000313" key="4">
    <source>
        <dbReference type="Proteomes" id="UP001596138"/>
    </source>
</evidence>
<comment type="cofactor">
    <cofactor evidence="1">
        <name>pyridoxal 5'-phosphate</name>
        <dbReference type="ChEBI" id="CHEBI:597326"/>
    </cofactor>
</comment>
<gene>
    <name evidence="3" type="ORF">ACFQGU_15960</name>
</gene>
<dbReference type="PANTHER" id="PTHR43525:SF2">
    <property type="entry name" value="CYSTATHIONINE BETA-LYASE-RELATED"/>
    <property type="match status" value="1"/>
</dbReference>
<dbReference type="Gene3D" id="3.90.1150.10">
    <property type="entry name" value="Aspartate Aminotransferase, domain 1"/>
    <property type="match status" value="1"/>
</dbReference>
<dbReference type="InterPro" id="IPR015422">
    <property type="entry name" value="PyrdxlP-dep_Trfase_small"/>
</dbReference>
<dbReference type="EMBL" id="JBHSTI010000021">
    <property type="protein sequence ID" value="MFC6239370.1"/>
    <property type="molecule type" value="Genomic_DNA"/>
</dbReference>
<dbReference type="SUPFAM" id="SSF53383">
    <property type="entry name" value="PLP-dependent transferases"/>
    <property type="match status" value="1"/>
</dbReference>
<dbReference type="InterPro" id="IPR015424">
    <property type="entry name" value="PyrdxlP-dep_Trfase"/>
</dbReference>
<dbReference type="PANTHER" id="PTHR43525">
    <property type="entry name" value="PROTEIN MALY"/>
    <property type="match status" value="1"/>
</dbReference>
<accession>A0ABW1T5L3</accession>
<dbReference type="Gene3D" id="3.40.640.10">
    <property type="entry name" value="Type I PLP-dependent aspartate aminotransferase-like (Major domain)"/>
    <property type="match status" value="1"/>
</dbReference>
<keyword evidence="4" id="KW-1185">Reference proteome</keyword>
<evidence type="ECO:0000256" key="2">
    <source>
        <dbReference type="ARBA" id="ARBA00022898"/>
    </source>
</evidence>
<dbReference type="Proteomes" id="UP001596138">
    <property type="component" value="Unassembled WGS sequence"/>
</dbReference>
<dbReference type="InterPro" id="IPR051798">
    <property type="entry name" value="Class-II_PLP-Dep_Aminotrans"/>
</dbReference>
<reference evidence="4" key="1">
    <citation type="journal article" date="2019" name="Int. J. Syst. Evol. Microbiol.">
        <title>The Global Catalogue of Microorganisms (GCM) 10K type strain sequencing project: providing services to taxonomists for standard genome sequencing and annotation.</title>
        <authorList>
            <consortium name="The Broad Institute Genomics Platform"/>
            <consortium name="The Broad Institute Genome Sequencing Center for Infectious Disease"/>
            <person name="Wu L."/>
            <person name="Ma J."/>
        </authorList>
    </citation>
    <scope>NUCLEOTIDE SEQUENCE [LARGE SCALE GENOMIC DNA]</scope>
    <source>
        <strain evidence="4">CGMCC 4.7317</strain>
    </source>
</reference>
<protein>
    <recommendedName>
        <fullName evidence="5">Aminotransferase class I/classII domain-containing protein</fullName>
    </recommendedName>
</protein>
<keyword evidence="2" id="KW-0663">Pyridoxal phosphate</keyword>
<sequence length="204" mass="21617">MVEPFEVLTLEQLRARRSIKWTQHAPDVLPLWIAEMDAPLPASVVAALSADLAAGDAGYAPLDTAYAEAFAHVAAARWGWTVDPAATCVCADVLTGITRSLELLTKPGETVLVPAPVYTPLLLLPTSTAGCRSASGARASCGSTSLRRARLWPRPSSGWRDRSTAERCACPPRDGKDCSALLDEGRLHPKRKRRGVGGSAACAS</sequence>
<proteinExistence type="predicted"/>
<name>A0ABW1T5L3_9ACTN</name>
<comment type="caution">
    <text evidence="3">The sequence shown here is derived from an EMBL/GenBank/DDBJ whole genome shotgun (WGS) entry which is preliminary data.</text>
</comment>